<feature type="non-terminal residue" evidence="1">
    <location>
        <position position="67"/>
    </location>
</feature>
<evidence type="ECO:0000313" key="2">
    <source>
        <dbReference type="Proteomes" id="UP000054359"/>
    </source>
</evidence>
<accession>A0A087TPI4</accession>
<reference evidence="1 2" key="1">
    <citation type="submission" date="2013-11" db="EMBL/GenBank/DDBJ databases">
        <title>Genome sequencing of Stegodyphus mimosarum.</title>
        <authorList>
            <person name="Bechsgaard J."/>
        </authorList>
    </citation>
    <scope>NUCLEOTIDE SEQUENCE [LARGE SCALE GENOMIC DNA]</scope>
</reference>
<proteinExistence type="predicted"/>
<evidence type="ECO:0000313" key="1">
    <source>
        <dbReference type="EMBL" id="KFM67023.1"/>
    </source>
</evidence>
<gene>
    <name evidence="1" type="ORF">X975_14138</name>
</gene>
<dbReference type="AlphaFoldDB" id="A0A087TPI4"/>
<feature type="non-terminal residue" evidence="1">
    <location>
        <position position="1"/>
    </location>
</feature>
<dbReference type="EMBL" id="KK116186">
    <property type="protein sequence ID" value="KFM67023.1"/>
    <property type="molecule type" value="Genomic_DNA"/>
</dbReference>
<name>A0A087TPI4_STEMI</name>
<organism evidence="1 2">
    <name type="scientific">Stegodyphus mimosarum</name>
    <name type="common">African social velvet spider</name>
    <dbReference type="NCBI Taxonomy" id="407821"/>
    <lineage>
        <taxon>Eukaryota</taxon>
        <taxon>Metazoa</taxon>
        <taxon>Ecdysozoa</taxon>
        <taxon>Arthropoda</taxon>
        <taxon>Chelicerata</taxon>
        <taxon>Arachnida</taxon>
        <taxon>Araneae</taxon>
        <taxon>Araneomorphae</taxon>
        <taxon>Entelegynae</taxon>
        <taxon>Eresoidea</taxon>
        <taxon>Eresidae</taxon>
        <taxon>Stegodyphus</taxon>
    </lineage>
</organism>
<protein>
    <submittedName>
        <fullName evidence="1">Uncharacterized protein</fullName>
    </submittedName>
</protein>
<keyword evidence="2" id="KW-1185">Reference proteome</keyword>
<sequence length="67" mass="7700">CVWRDICKHLYKDSWSILHGIYCCFFTGVCYPNLILCISWNTAEPQTTKINKPKSQGPTAYFSSCAF</sequence>
<dbReference type="Proteomes" id="UP000054359">
    <property type="component" value="Unassembled WGS sequence"/>
</dbReference>